<name>A0A5C4U3U1_9CORY</name>
<organism evidence="4 5">
    <name type="scientific">Corynebacterium tapiri</name>
    <dbReference type="NCBI Taxonomy" id="1448266"/>
    <lineage>
        <taxon>Bacteria</taxon>
        <taxon>Bacillati</taxon>
        <taxon>Actinomycetota</taxon>
        <taxon>Actinomycetes</taxon>
        <taxon>Mycobacteriales</taxon>
        <taxon>Corynebacteriaceae</taxon>
        <taxon>Corynebacterium</taxon>
    </lineage>
</organism>
<dbReference type="Gene3D" id="3.40.630.10">
    <property type="entry name" value="Zn peptidases"/>
    <property type="match status" value="1"/>
</dbReference>
<keyword evidence="5" id="KW-1185">Reference proteome</keyword>
<dbReference type="OrthoDB" id="7055905at2"/>
<dbReference type="GO" id="GO:0046872">
    <property type="term" value="F:metal ion binding"/>
    <property type="evidence" value="ECO:0007669"/>
    <property type="project" value="UniProtKB-KW"/>
</dbReference>
<evidence type="ECO:0000256" key="2">
    <source>
        <dbReference type="ARBA" id="ARBA00022801"/>
    </source>
</evidence>
<dbReference type="GO" id="GO:0008777">
    <property type="term" value="F:acetylornithine deacetylase activity"/>
    <property type="evidence" value="ECO:0007669"/>
    <property type="project" value="TreeGrafter"/>
</dbReference>
<feature type="domain" description="Peptidase M20 dimerisation" evidence="3">
    <location>
        <begin position="164"/>
        <end position="248"/>
    </location>
</feature>
<evidence type="ECO:0000313" key="4">
    <source>
        <dbReference type="EMBL" id="TNL95724.1"/>
    </source>
</evidence>
<gene>
    <name evidence="4" type="ORF">FHE74_09005</name>
</gene>
<dbReference type="PANTHER" id="PTHR43808:SF31">
    <property type="entry name" value="N-ACETYL-L-CITRULLINE DEACETYLASE"/>
    <property type="match status" value="1"/>
</dbReference>
<protein>
    <submittedName>
        <fullName evidence="4">M20 family metallopeptidase</fullName>
    </submittedName>
</protein>
<dbReference type="Proteomes" id="UP000312032">
    <property type="component" value="Unassembled WGS sequence"/>
</dbReference>
<dbReference type="EMBL" id="VDHJ01000012">
    <property type="protein sequence ID" value="TNL95724.1"/>
    <property type="molecule type" value="Genomic_DNA"/>
</dbReference>
<dbReference type="Pfam" id="PF07687">
    <property type="entry name" value="M20_dimer"/>
    <property type="match status" value="1"/>
</dbReference>
<dbReference type="Gene3D" id="3.30.70.360">
    <property type="match status" value="1"/>
</dbReference>
<dbReference type="InterPro" id="IPR011650">
    <property type="entry name" value="Peptidase_M20_dimer"/>
</dbReference>
<dbReference type="InterPro" id="IPR050072">
    <property type="entry name" value="Peptidase_M20A"/>
</dbReference>
<evidence type="ECO:0000259" key="3">
    <source>
        <dbReference type="Pfam" id="PF07687"/>
    </source>
</evidence>
<evidence type="ECO:0000256" key="1">
    <source>
        <dbReference type="ARBA" id="ARBA00022723"/>
    </source>
</evidence>
<dbReference type="SUPFAM" id="SSF55031">
    <property type="entry name" value="Bacterial exopeptidase dimerisation domain"/>
    <property type="match status" value="1"/>
</dbReference>
<sequence length="351" mass="36889">MTVELAQQLVRIPSFSRDHAAQRRVQDVCVDFVRSRVTADALTVRRSAGDDAPWTLLSVGEGGVLFACHTDTVPVGEGWSFDPHSGELKDGRLFGRGSVDMKGGLAAGIDALIYAAERGLATSVLLTSDEEIGGFGAEAWAAQGSLNPRLVIIPEATDNTYSRGHRGADWLTVTATGRSAHGSTPQAGVNAIRLLSTAVISLLDDAPINHDPYLGPDTINLGTITGGTAPNMVPDSASMVLDCRTVAGGDDLVAWLEGLHPAISVERTLIRPALHARDTAGLLQGFEDVGPATYFTDGALLQDAVGEAPIVIWGPGEPDQMHTVGESLLLSSYDAAVKNYCSVVERAALGR</sequence>
<keyword evidence="1" id="KW-0479">Metal-binding</keyword>
<reference evidence="4 5" key="1">
    <citation type="submission" date="2019-06" db="EMBL/GenBank/DDBJ databases">
        <authorList>
            <person name="Li J."/>
        </authorList>
    </citation>
    <scope>NUCLEOTIDE SEQUENCE [LARGE SCALE GENOMIC DNA]</scope>
    <source>
        <strain evidence="4 5">LMG 28165</strain>
    </source>
</reference>
<dbReference type="Pfam" id="PF01546">
    <property type="entry name" value="Peptidase_M20"/>
    <property type="match status" value="1"/>
</dbReference>
<dbReference type="InterPro" id="IPR036264">
    <property type="entry name" value="Bact_exopeptidase_dim_dom"/>
</dbReference>
<comment type="caution">
    <text evidence="4">The sequence shown here is derived from an EMBL/GenBank/DDBJ whole genome shotgun (WGS) entry which is preliminary data.</text>
</comment>
<dbReference type="InterPro" id="IPR002933">
    <property type="entry name" value="Peptidase_M20"/>
</dbReference>
<evidence type="ECO:0000313" key="5">
    <source>
        <dbReference type="Proteomes" id="UP000312032"/>
    </source>
</evidence>
<dbReference type="SUPFAM" id="SSF53187">
    <property type="entry name" value="Zn-dependent exopeptidases"/>
    <property type="match status" value="1"/>
</dbReference>
<keyword evidence="2" id="KW-0378">Hydrolase</keyword>
<dbReference type="RefSeq" id="WP_139466185.1">
    <property type="nucleotide sequence ID" value="NZ_VDHJ01000012.1"/>
</dbReference>
<accession>A0A5C4U3U1</accession>
<dbReference type="AlphaFoldDB" id="A0A5C4U3U1"/>
<dbReference type="GO" id="GO:0006526">
    <property type="term" value="P:L-arginine biosynthetic process"/>
    <property type="evidence" value="ECO:0007669"/>
    <property type="project" value="TreeGrafter"/>
</dbReference>
<proteinExistence type="predicted"/>
<dbReference type="PANTHER" id="PTHR43808">
    <property type="entry name" value="ACETYLORNITHINE DEACETYLASE"/>
    <property type="match status" value="1"/>
</dbReference>